<protein>
    <recommendedName>
        <fullName evidence="2">arginine deiminase</fullName>
        <ecNumber evidence="2">3.5.3.6</ecNumber>
    </recommendedName>
</protein>
<sequence length="298" mass="33840">MSRVYTSVDQIDFNISDLPTMPVPSKVLMVKPTYFDVEYVINPHMKGQIGDVDKMQAQNEWNHLAEGFKELGLNVEILEGKEGLPDMVFCANQSLPFIGREGTKKAVMGIMKTTQRKPEVEAIENWFRTQGYEILHLDENKIQTFEGMGDAIWHFKRQLLWGGHGFRSSLNAYEQISDKLEVPVIALPLTDETFYHLDTCMCILNESSALIYPSAFSDEGLEMIRAMFENVITATKYEAEKLLAVNAVCPDGKNVFIQQGSTDVNKKLRDAGFSVHEFSTYEFLKSGGSVFCMKLLYW</sequence>
<comment type="pathway">
    <text evidence="1">Amino-acid degradation; L-arginine degradation via ADI pathway; carbamoyl phosphate from L-arginine: step 1/2.</text>
</comment>
<accession>A0ABS9KHL7</accession>
<comment type="catalytic activity">
    <reaction evidence="3">
        <text>L-arginine + H2O = L-citrulline + NH4(+)</text>
        <dbReference type="Rhea" id="RHEA:19597"/>
        <dbReference type="ChEBI" id="CHEBI:15377"/>
        <dbReference type="ChEBI" id="CHEBI:28938"/>
        <dbReference type="ChEBI" id="CHEBI:32682"/>
        <dbReference type="ChEBI" id="CHEBI:57743"/>
        <dbReference type="EC" id="3.5.3.6"/>
    </reaction>
</comment>
<reference evidence="4" key="1">
    <citation type="submission" date="2022-01" db="EMBL/GenBank/DDBJ databases">
        <authorList>
            <person name="Wang Y."/>
        </authorList>
    </citation>
    <scope>NUCLEOTIDE SEQUENCE</scope>
    <source>
        <strain evidence="4">WB101</strain>
    </source>
</reference>
<dbReference type="Gene3D" id="3.75.10.10">
    <property type="entry name" value="L-arginine/glycine Amidinotransferase, Chain A"/>
    <property type="match status" value="1"/>
</dbReference>
<evidence type="ECO:0000313" key="4">
    <source>
        <dbReference type="EMBL" id="MCG2590330.1"/>
    </source>
</evidence>
<organism evidence="4 5">
    <name type="scientific">Rhodohalobacter sulfatireducens</name>
    <dbReference type="NCBI Taxonomy" id="2911366"/>
    <lineage>
        <taxon>Bacteria</taxon>
        <taxon>Pseudomonadati</taxon>
        <taxon>Balneolota</taxon>
        <taxon>Balneolia</taxon>
        <taxon>Balneolales</taxon>
        <taxon>Balneolaceae</taxon>
        <taxon>Rhodohalobacter</taxon>
    </lineage>
</organism>
<keyword evidence="5" id="KW-1185">Reference proteome</keyword>
<name>A0ABS9KHL7_9BACT</name>
<dbReference type="EMBL" id="JAKLWS010000030">
    <property type="protein sequence ID" value="MCG2590330.1"/>
    <property type="molecule type" value="Genomic_DNA"/>
</dbReference>
<comment type="caution">
    <text evidence="4">The sequence shown here is derived from an EMBL/GenBank/DDBJ whole genome shotgun (WGS) entry which is preliminary data.</text>
</comment>
<evidence type="ECO:0000256" key="2">
    <source>
        <dbReference type="ARBA" id="ARBA00012171"/>
    </source>
</evidence>
<dbReference type="EC" id="3.5.3.6" evidence="2"/>
<reference evidence="4" key="2">
    <citation type="submission" date="2024-05" db="EMBL/GenBank/DDBJ databases">
        <title>Rhodohalobacter halophilus gen. nov., sp. nov., a moderately halophilic member of the family Balneolaceae.</title>
        <authorList>
            <person name="Xia J."/>
        </authorList>
    </citation>
    <scope>NUCLEOTIDE SEQUENCE</scope>
    <source>
        <strain evidence="4">WB101</strain>
    </source>
</reference>
<dbReference type="RefSeq" id="WP_237855706.1">
    <property type="nucleotide sequence ID" value="NZ_JAKLWS010000030.1"/>
</dbReference>
<proteinExistence type="predicted"/>
<dbReference type="Pfam" id="PF19420">
    <property type="entry name" value="DDAH_eukar"/>
    <property type="match status" value="1"/>
</dbReference>
<gene>
    <name evidence="4" type="ORF">L6773_17265</name>
</gene>
<evidence type="ECO:0000256" key="1">
    <source>
        <dbReference type="ARBA" id="ARBA00005213"/>
    </source>
</evidence>
<dbReference type="Proteomes" id="UP001165366">
    <property type="component" value="Unassembled WGS sequence"/>
</dbReference>
<evidence type="ECO:0000313" key="5">
    <source>
        <dbReference type="Proteomes" id="UP001165366"/>
    </source>
</evidence>
<evidence type="ECO:0000256" key="3">
    <source>
        <dbReference type="ARBA" id="ARBA00049429"/>
    </source>
</evidence>
<dbReference type="PANTHER" id="PTHR47271">
    <property type="entry name" value="ARGININE DEIMINASE"/>
    <property type="match status" value="1"/>
</dbReference>
<dbReference type="PANTHER" id="PTHR47271:SF2">
    <property type="entry name" value="ARGININE DEIMINASE"/>
    <property type="match status" value="1"/>
</dbReference>
<dbReference type="SUPFAM" id="SSF55909">
    <property type="entry name" value="Pentein"/>
    <property type="match status" value="1"/>
</dbReference>